<keyword evidence="8 13" id="KW-0812">Transmembrane</keyword>
<protein>
    <recommendedName>
        <fullName evidence="4">Probable multidrug resistance protein NorM</fullName>
    </recommendedName>
    <alternativeName>
        <fullName evidence="12">Multidrug-efflux transporter</fullName>
    </alternativeName>
</protein>
<comment type="caution">
    <text evidence="14">The sequence shown here is derived from an EMBL/GenBank/DDBJ whole genome shotgun (WGS) entry which is preliminary data.</text>
</comment>
<name>A0A9D1UDZ1_9FIRM</name>
<evidence type="ECO:0000256" key="4">
    <source>
        <dbReference type="ARBA" id="ARBA00020268"/>
    </source>
</evidence>
<keyword evidence="11 13" id="KW-0472">Membrane</keyword>
<dbReference type="EMBL" id="DXGF01000105">
    <property type="protein sequence ID" value="HIW83788.1"/>
    <property type="molecule type" value="Genomic_DNA"/>
</dbReference>
<proteinExistence type="inferred from homology"/>
<evidence type="ECO:0000256" key="8">
    <source>
        <dbReference type="ARBA" id="ARBA00022692"/>
    </source>
</evidence>
<gene>
    <name evidence="14" type="ORF">H9873_05645</name>
</gene>
<evidence type="ECO:0000256" key="9">
    <source>
        <dbReference type="ARBA" id="ARBA00022989"/>
    </source>
</evidence>
<dbReference type="GO" id="GO:0015297">
    <property type="term" value="F:antiporter activity"/>
    <property type="evidence" value="ECO:0007669"/>
    <property type="project" value="UniProtKB-KW"/>
</dbReference>
<dbReference type="NCBIfam" id="TIGR00797">
    <property type="entry name" value="matE"/>
    <property type="match status" value="1"/>
</dbReference>
<reference evidence="14" key="2">
    <citation type="submission" date="2021-04" db="EMBL/GenBank/DDBJ databases">
        <authorList>
            <person name="Gilroy R."/>
        </authorList>
    </citation>
    <scope>NUCLEOTIDE SEQUENCE</scope>
    <source>
        <strain evidence="14">ChiSxjej1B13-11762</strain>
    </source>
</reference>
<dbReference type="GO" id="GO:0005886">
    <property type="term" value="C:plasma membrane"/>
    <property type="evidence" value="ECO:0007669"/>
    <property type="project" value="UniProtKB-SubCell"/>
</dbReference>
<feature type="transmembrane region" description="Helical" evidence="13">
    <location>
        <begin position="395"/>
        <end position="417"/>
    </location>
</feature>
<dbReference type="PIRSF" id="PIRSF006603">
    <property type="entry name" value="DinF"/>
    <property type="match status" value="1"/>
</dbReference>
<dbReference type="GO" id="GO:0042910">
    <property type="term" value="F:xenobiotic transmembrane transporter activity"/>
    <property type="evidence" value="ECO:0007669"/>
    <property type="project" value="InterPro"/>
</dbReference>
<accession>A0A9D1UDZ1</accession>
<feature type="transmembrane region" description="Helical" evidence="13">
    <location>
        <begin position="243"/>
        <end position="265"/>
    </location>
</feature>
<dbReference type="InterPro" id="IPR050222">
    <property type="entry name" value="MATE_MdtK"/>
</dbReference>
<feature type="transmembrane region" description="Helical" evidence="13">
    <location>
        <begin position="21"/>
        <end position="42"/>
    </location>
</feature>
<keyword evidence="10" id="KW-0406">Ion transport</keyword>
<feature type="transmembrane region" description="Helical" evidence="13">
    <location>
        <begin position="423"/>
        <end position="444"/>
    </location>
</feature>
<dbReference type="InterPro" id="IPR002528">
    <property type="entry name" value="MATE_fam"/>
</dbReference>
<dbReference type="PANTHER" id="PTHR43298">
    <property type="entry name" value="MULTIDRUG RESISTANCE PROTEIN NORM-RELATED"/>
    <property type="match status" value="1"/>
</dbReference>
<dbReference type="GO" id="GO:0006811">
    <property type="term" value="P:monoatomic ion transport"/>
    <property type="evidence" value="ECO:0007669"/>
    <property type="project" value="UniProtKB-KW"/>
</dbReference>
<dbReference type="Pfam" id="PF01554">
    <property type="entry name" value="MatE"/>
    <property type="match status" value="2"/>
</dbReference>
<evidence type="ECO:0000256" key="6">
    <source>
        <dbReference type="ARBA" id="ARBA00022449"/>
    </source>
</evidence>
<evidence type="ECO:0000313" key="14">
    <source>
        <dbReference type="EMBL" id="HIW83788.1"/>
    </source>
</evidence>
<evidence type="ECO:0000313" key="15">
    <source>
        <dbReference type="Proteomes" id="UP000824263"/>
    </source>
</evidence>
<dbReference type="Proteomes" id="UP000824263">
    <property type="component" value="Unassembled WGS sequence"/>
</dbReference>
<evidence type="ECO:0000256" key="13">
    <source>
        <dbReference type="SAM" id="Phobius"/>
    </source>
</evidence>
<dbReference type="InterPro" id="IPR048279">
    <property type="entry name" value="MdtK-like"/>
</dbReference>
<reference evidence="14" key="1">
    <citation type="journal article" date="2021" name="PeerJ">
        <title>Extensive microbial diversity within the chicken gut microbiome revealed by metagenomics and culture.</title>
        <authorList>
            <person name="Gilroy R."/>
            <person name="Ravi A."/>
            <person name="Getino M."/>
            <person name="Pursley I."/>
            <person name="Horton D.L."/>
            <person name="Alikhan N.F."/>
            <person name="Baker D."/>
            <person name="Gharbi K."/>
            <person name="Hall N."/>
            <person name="Watson M."/>
            <person name="Adriaenssens E.M."/>
            <person name="Foster-Nyarko E."/>
            <person name="Jarju S."/>
            <person name="Secka A."/>
            <person name="Antonio M."/>
            <person name="Oren A."/>
            <person name="Chaudhuri R.R."/>
            <person name="La Ragione R."/>
            <person name="Hildebrand F."/>
            <person name="Pallen M.J."/>
        </authorList>
    </citation>
    <scope>NUCLEOTIDE SEQUENCE</scope>
    <source>
        <strain evidence="14">ChiSxjej1B13-11762</strain>
    </source>
</reference>
<keyword evidence="6" id="KW-0050">Antiport</keyword>
<comment type="function">
    <text evidence="1">Multidrug efflux pump.</text>
</comment>
<keyword evidence="9 13" id="KW-1133">Transmembrane helix</keyword>
<evidence type="ECO:0000256" key="3">
    <source>
        <dbReference type="ARBA" id="ARBA00010199"/>
    </source>
</evidence>
<sequence>MTKEEIPVQENKMGVMPITRLLVTMSLPMMISMLVQALYNIVDSMFVAQLNEAALTAVSLAFPIQTLMIAVAAGTGVGINALLSRNLGEKDFDGANNAARNGVFLAVLSCIVFAVLGAFGSRLFFVLQTDDPVIIEYGTQYLSIITLFSVGIFLQITFERLLQSTGRTIYNMITQGTGAIINIILDPIMIFGLFGFPRMEVAGAAIATVTGQIVAVIMSYFFNHFKNEEISLSLRGFRPHGRTIAFIYKVGIPSIIMQSIGSVMTFGMNKILLMFSSTAAAVFGVYFKLQSFIFMPVFGLNNGMIPIIAYNYGAQNKKRIIETAKKSILIAVCIMLVGFLLFQFFPAFFLTTLFDASATMLSIGVPALRIISLSFLLAGYCIIAGSIFQALGNGVYSLIVSAARQLVVILPVAYLFARLFGLSMVWWAIPIAELVSLALSTLLLRRIYLKVVKPLPG</sequence>
<evidence type="ECO:0000256" key="7">
    <source>
        <dbReference type="ARBA" id="ARBA00022475"/>
    </source>
</evidence>
<evidence type="ECO:0000256" key="10">
    <source>
        <dbReference type="ARBA" id="ARBA00023065"/>
    </source>
</evidence>
<dbReference type="CDD" id="cd13144">
    <property type="entry name" value="MATE_like_4"/>
    <property type="match status" value="1"/>
</dbReference>
<feature type="transmembrane region" description="Helical" evidence="13">
    <location>
        <begin position="370"/>
        <end position="388"/>
    </location>
</feature>
<feature type="transmembrane region" description="Helical" evidence="13">
    <location>
        <begin position="179"/>
        <end position="196"/>
    </location>
</feature>
<feature type="transmembrane region" description="Helical" evidence="13">
    <location>
        <begin position="139"/>
        <end position="158"/>
    </location>
</feature>
<dbReference type="PANTHER" id="PTHR43298:SF2">
    <property type="entry name" value="FMN_FAD EXPORTER YEEO-RELATED"/>
    <property type="match status" value="1"/>
</dbReference>
<comment type="similarity">
    <text evidence="3">Belongs to the multi antimicrobial extrusion (MATE) (TC 2.A.66.1) family.</text>
</comment>
<organism evidence="14 15">
    <name type="scientific">Candidatus Dorea gallistercoris</name>
    <dbReference type="NCBI Taxonomy" id="2838542"/>
    <lineage>
        <taxon>Bacteria</taxon>
        <taxon>Bacillati</taxon>
        <taxon>Bacillota</taxon>
        <taxon>Clostridia</taxon>
        <taxon>Lachnospirales</taxon>
        <taxon>Lachnospiraceae</taxon>
        <taxon>Dorea</taxon>
    </lineage>
</organism>
<keyword evidence="7" id="KW-1003">Cell membrane</keyword>
<comment type="subcellular location">
    <subcellularLocation>
        <location evidence="2">Cell membrane</location>
        <topology evidence="2">Multi-pass membrane protein</topology>
    </subcellularLocation>
</comment>
<evidence type="ECO:0000256" key="2">
    <source>
        <dbReference type="ARBA" id="ARBA00004651"/>
    </source>
</evidence>
<keyword evidence="5" id="KW-0813">Transport</keyword>
<evidence type="ECO:0000256" key="11">
    <source>
        <dbReference type="ARBA" id="ARBA00023136"/>
    </source>
</evidence>
<feature type="transmembrane region" description="Helical" evidence="13">
    <location>
        <begin position="328"/>
        <end position="350"/>
    </location>
</feature>
<feature type="transmembrane region" description="Helical" evidence="13">
    <location>
        <begin position="202"/>
        <end position="222"/>
    </location>
</feature>
<feature type="transmembrane region" description="Helical" evidence="13">
    <location>
        <begin position="103"/>
        <end position="127"/>
    </location>
</feature>
<dbReference type="AlphaFoldDB" id="A0A9D1UDZ1"/>
<evidence type="ECO:0000256" key="1">
    <source>
        <dbReference type="ARBA" id="ARBA00003408"/>
    </source>
</evidence>
<feature type="transmembrane region" description="Helical" evidence="13">
    <location>
        <begin position="62"/>
        <end position="83"/>
    </location>
</feature>
<evidence type="ECO:0000256" key="12">
    <source>
        <dbReference type="ARBA" id="ARBA00031636"/>
    </source>
</evidence>
<evidence type="ECO:0000256" key="5">
    <source>
        <dbReference type="ARBA" id="ARBA00022448"/>
    </source>
</evidence>